<keyword evidence="2" id="KW-0472">Membrane</keyword>
<keyword evidence="2" id="KW-1133">Transmembrane helix</keyword>
<feature type="chain" id="PRO_5014830153" description="TQXA domain-containing protein" evidence="3">
    <location>
        <begin position="41"/>
        <end position="431"/>
    </location>
</feature>
<comment type="caution">
    <text evidence="4">The sequence shown here is derived from an EMBL/GenBank/DDBJ whole genome shotgun (WGS) entry which is preliminary data.</text>
</comment>
<dbReference type="STRING" id="33007.HMPREF3198_00354"/>
<name>A0A2I1IN64_9ACTO</name>
<dbReference type="EMBL" id="PKKO01000003">
    <property type="protein sequence ID" value="PKY72566.1"/>
    <property type="molecule type" value="Genomic_DNA"/>
</dbReference>
<feature type="compositionally biased region" description="Pro residues" evidence="1">
    <location>
        <begin position="307"/>
        <end position="331"/>
    </location>
</feature>
<accession>A0A2I1IN64</accession>
<proteinExistence type="predicted"/>
<dbReference type="AlphaFoldDB" id="A0A2I1IN64"/>
<feature type="signal peptide" evidence="3">
    <location>
        <begin position="1"/>
        <end position="40"/>
    </location>
</feature>
<evidence type="ECO:0000256" key="1">
    <source>
        <dbReference type="SAM" id="MobiDB-lite"/>
    </source>
</evidence>
<protein>
    <recommendedName>
        <fullName evidence="6">TQXA domain-containing protein</fullName>
    </recommendedName>
</protein>
<keyword evidence="3" id="KW-0732">Signal</keyword>
<feature type="transmembrane region" description="Helical" evidence="2">
    <location>
        <begin position="405"/>
        <end position="427"/>
    </location>
</feature>
<evidence type="ECO:0000256" key="2">
    <source>
        <dbReference type="SAM" id="Phobius"/>
    </source>
</evidence>
<evidence type="ECO:0008006" key="6">
    <source>
        <dbReference type="Google" id="ProtNLM"/>
    </source>
</evidence>
<keyword evidence="2" id="KW-0812">Transmembrane</keyword>
<dbReference type="Proteomes" id="UP000235122">
    <property type="component" value="Unassembled WGS sequence"/>
</dbReference>
<sequence>MPLLQASLPVRCCRIFRSRIATAVALAALSVGAFAPPATASEAGVGVDSWKVVGRADLELGAHKGADGQFLICATDSQINFPSKAHPVRFDREVTVPAGQPYKVSDSYLGDAKENIVSAEKQPLIAYLLWRHLKEAGAQAEGGNPAALAGLVHAVHSSTNSKQYLKDKGELPGQVKKDAQRYLDEAAKYAGPYKFELTRKGASVGVRVVSSAGNPIGVKVQAGGEGKVAVGNSKAQARVSFTSAAKVTTLKAIPVAGKTTLLELKATGVPATSFRVWEDKKAQDMLLPGRDTTLTARIKIPAAPVSKPSPKPAPKPVPPKKTVPEPAPPAPQKQVEVPKEQPPAKAAVHVQEQPQATPPEEVEKDLPTKSEPIAEGAIKVSEEQPAETAPKRRQKEPATLAKTGVGTMLAGGGALALVGAGVVALGFRRRS</sequence>
<organism evidence="4 5">
    <name type="scientific">Winkia neuii</name>
    <dbReference type="NCBI Taxonomy" id="33007"/>
    <lineage>
        <taxon>Bacteria</taxon>
        <taxon>Bacillati</taxon>
        <taxon>Actinomycetota</taxon>
        <taxon>Actinomycetes</taxon>
        <taxon>Actinomycetales</taxon>
        <taxon>Actinomycetaceae</taxon>
        <taxon>Winkia</taxon>
    </lineage>
</organism>
<evidence type="ECO:0000256" key="3">
    <source>
        <dbReference type="SAM" id="SignalP"/>
    </source>
</evidence>
<evidence type="ECO:0000313" key="4">
    <source>
        <dbReference type="EMBL" id="PKY72566.1"/>
    </source>
</evidence>
<evidence type="ECO:0000313" key="5">
    <source>
        <dbReference type="Proteomes" id="UP000235122"/>
    </source>
</evidence>
<keyword evidence="5" id="KW-1185">Reference proteome</keyword>
<gene>
    <name evidence="4" type="ORF">CYJ19_06920</name>
</gene>
<reference evidence="4 5" key="1">
    <citation type="submission" date="2017-12" db="EMBL/GenBank/DDBJ databases">
        <title>Phylogenetic diversity of female urinary microbiome.</title>
        <authorList>
            <person name="Thomas-White K."/>
            <person name="Wolfe A.J."/>
        </authorList>
    </citation>
    <scope>NUCLEOTIDE SEQUENCE [LARGE SCALE GENOMIC DNA]</scope>
    <source>
        <strain evidence="4 5">UMB0402</strain>
    </source>
</reference>
<feature type="region of interest" description="Disordered" evidence="1">
    <location>
        <begin position="299"/>
        <end position="400"/>
    </location>
</feature>